<name>F4MUP7_YEREN</name>
<sequence>MALALVITMLLILKDWQRLSNDWAYFAYSLRDVPQTQEKGFF</sequence>
<dbReference type="AlphaFoldDB" id="F4MUP7"/>
<protein>
    <submittedName>
        <fullName evidence="1">Uncharacterized protein</fullName>
    </submittedName>
</protein>
<accession>F4MUP7</accession>
<proteinExistence type="predicted"/>
<gene>
    <name evidence="1" type="ORF">YEW_GT29490</name>
</gene>
<dbReference type="EMBL" id="FR718500">
    <property type="protein sequence ID" value="CBX69555.1"/>
    <property type="molecule type" value="Genomic_DNA"/>
</dbReference>
<organism evidence="1">
    <name type="scientific">Yersinia enterocolitica W22703</name>
    <dbReference type="NCBI Taxonomy" id="913028"/>
    <lineage>
        <taxon>Bacteria</taxon>
        <taxon>Pseudomonadati</taxon>
        <taxon>Pseudomonadota</taxon>
        <taxon>Gammaproteobacteria</taxon>
        <taxon>Enterobacterales</taxon>
        <taxon>Yersiniaceae</taxon>
        <taxon>Yersinia</taxon>
    </lineage>
</organism>
<evidence type="ECO:0000313" key="1">
    <source>
        <dbReference type="EMBL" id="CBX69555.1"/>
    </source>
</evidence>
<reference evidence="1" key="1">
    <citation type="journal article" date="2011" name="BMC Genomics">
        <title>Shotgun sequencing of Yersinia enterocolitica strain W22703 (biotype 2, serotype O:9): genomic evidence for oscillation between invertebrates and mammals.</title>
        <authorList>
            <person name="Fuchs T.M."/>
            <person name="Brandt K."/>
            <person name="Starke M."/>
            <person name="Rattei T."/>
        </authorList>
    </citation>
    <scope>NUCLEOTIDE SEQUENCE</scope>
</reference>